<sequence>MDLHLIARDGVFSTADAARLGLDRNALTRVVRDGRCLRLATGWYAVVDGEPPVREELHRLTAIALGRSLRGRAALSHHSCLVVAGLPTFAADLTTVHLTSLVPTRGGVPVSRAGVAVHRRVGNLRLPVPDTLEAHRPRLVPTAWAAVQAGLVAGPEAFVVPADAALRAGTTTWAALDRAVEVFSTHTGIGPVRAARSVVDARHESPGESRTAFLLAALGHEVEPQVELVAEGRLYRADFRIAGTRVLVEFDGAVKYEDRRALFEEKQREDALRRAGWVVVRLVWADLAEPLRVARRVAAALALAA</sequence>
<name>A0ABP7DC48_9MICO</name>
<reference evidence="3" key="1">
    <citation type="journal article" date="2019" name="Int. J. Syst. Evol. Microbiol.">
        <title>The Global Catalogue of Microorganisms (GCM) 10K type strain sequencing project: providing services to taxonomists for standard genome sequencing and annotation.</title>
        <authorList>
            <consortium name="The Broad Institute Genomics Platform"/>
            <consortium name="The Broad Institute Genome Sequencing Center for Infectious Disease"/>
            <person name="Wu L."/>
            <person name="Ma J."/>
        </authorList>
    </citation>
    <scope>NUCLEOTIDE SEQUENCE [LARGE SCALE GENOMIC DNA]</scope>
    <source>
        <strain evidence="3">JCM 17125</strain>
    </source>
</reference>
<dbReference type="Proteomes" id="UP001501468">
    <property type="component" value="Unassembled WGS sequence"/>
</dbReference>
<keyword evidence="3" id="KW-1185">Reference proteome</keyword>
<evidence type="ECO:0000259" key="1">
    <source>
        <dbReference type="Pfam" id="PF13338"/>
    </source>
</evidence>
<proteinExistence type="predicted"/>
<dbReference type="EMBL" id="BAABDC010000002">
    <property type="protein sequence ID" value="GAA3702219.1"/>
    <property type="molecule type" value="Genomic_DNA"/>
</dbReference>
<dbReference type="InterPro" id="IPR025159">
    <property type="entry name" value="AbiEi_N"/>
</dbReference>
<dbReference type="Gene3D" id="3.40.960.10">
    <property type="entry name" value="VSR Endonuclease"/>
    <property type="match status" value="1"/>
</dbReference>
<dbReference type="RefSeq" id="WP_344944699.1">
    <property type="nucleotide sequence ID" value="NZ_BAABDC010000002.1"/>
</dbReference>
<evidence type="ECO:0000313" key="3">
    <source>
        <dbReference type="Proteomes" id="UP001501468"/>
    </source>
</evidence>
<comment type="caution">
    <text evidence="2">The sequence shown here is derived from an EMBL/GenBank/DDBJ whole genome shotgun (WGS) entry which is preliminary data.</text>
</comment>
<dbReference type="Pfam" id="PF13338">
    <property type="entry name" value="AbiEi_4"/>
    <property type="match status" value="1"/>
</dbReference>
<accession>A0ABP7DC48</accession>
<organism evidence="2 3">
    <name type="scientific">Terrabacter ginsenosidimutans</name>
    <dbReference type="NCBI Taxonomy" id="490575"/>
    <lineage>
        <taxon>Bacteria</taxon>
        <taxon>Bacillati</taxon>
        <taxon>Actinomycetota</taxon>
        <taxon>Actinomycetes</taxon>
        <taxon>Micrococcales</taxon>
        <taxon>Intrasporangiaceae</taxon>
        <taxon>Terrabacter</taxon>
    </lineage>
</organism>
<gene>
    <name evidence="2" type="ORF">GCM10022399_18340</name>
</gene>
<protein>
    <submittedName>
        <fullName evidence="2">Type IV toxin-antitoxin system AbiEi family antitoxin domain-containing protein</fullName>
    </submittedName>
</protein>
<feature type="domain" description="AbiEi antitoxin N-terminal" evidence="1">
    <location>
        <begin position="5"/>
        <end position="46"/>
    </location>
</feature>
<evidence type="ECO:0000313" key="2">
    <source>
        <dbReference type="EMBL" id="GAA3702219.1"/>
    </source>
</evidence>